<dbReference type="SUPFAM" id="SSF52058">
    <property type="entry name" value="L domain-like"/>
    <property type="match status" value="1"/>
</dbReference>
<name>A0A6J8BST9_MYTCO</name>
<evidence type="ECO:0000313" key="2">
    <source>
        <dbReference type="EMBL" id="CAC5386662.1"/>
    </source>
</evidence>
<proteinExistence type="predicted"/>
<sequence length="350" mass="41811">MKNKCPLRCTCFQQPSKERVVVNCTFSNQTKLPSYVPDFDNLDIDMSRNQLKYVQYEEYLNRTKRIDLSYNDIIRIDHLIYKIKTMNYINLYKNRISFFDKAILQKRPCNLVLGEIKTKCRCEMFWIKTWLERDSSQNCSQNRVTCDLKSEHIDAMLLSKDDFCPVERKDRVVFTALIRSFKYEIKLLSRQIRNRFLNTKMLNSEMDRVYISLNDENREARVWVTKTLKVNLEQHGLETCLPCLDYQYGGLHVEQIYDNIKQSRFFIVVLTEDSQESQLQNIELNHIWSSFKCEDRENIVVINFDALDSAKICDRRLRALCRLGYTLDFCNFDHRLLCNVRNRLNISQNN</sequence>
<dbReference type="Pfam" id="PF13676">
    <property type="entry name" value="TIR_2"/>
    <property type="match status" value="1"/>
</dbReference>
<gene>
    <name evidence="2" type="ORF">MCOR_22072</name>
</gene>
<dbReference type="Gene3D" id="3.80.10.10">
    <property type="entry name" value="Ribonuclease Inhibitor"/>
    <property type="match status" value="1"/>
</dbReference>
<dbReference type="GO" id="GO:0007165">
    <property type="term" value="P:signal transduction"/>
    <property type="evidence" value="ECO:0007669"/>
    <property type="project" value="InterPro"/>
</dbReference>
<keyword evidence="3" id="KW-1185">Reference proteome</keyword>
<dbReference type="Proteomes" id="UP000507470">
    <property type="component" value="Unassembled WGS sequence"/>
</dbReference>
<dbReference type="InterPro" id="IPR000157">
    <property type="entry name" value="TIR_dom"/>
</dbReference>
<feature type="domain" description="TIR" evidence="1">
    <location>
        <begin position="205"/>
        <end position="344"/>
    </location>
</feature>
<reference evidence="2 3" key="1">
    <citation type="submission" date="2020-06" db="EMBL/GenBank/DDBJ databases">
        <authorList>
            <person name="Li R."/>
            <person name="Bekaert M."/>
        </authorList>
    </citation>
    <scope>NUCLEOTIDE SEQUENCE [LARGE SCALE GENOMIC DNA]</scope>
    <source>
        <strain evidence="3">wild</strain>
    </source>
</reference>
<dbReference type="Gene3D" id="3.40.50.10140">
    <property type="entry name" value="Toll/interleukin-1 receptor homology (TIR) domain"/>
    <property type="match status" value="1"/>
</dbReference>
<organism evidence="2 3">
    <name type="scientific">Mytilus coruscus</name>
    <name type="common">Sea mussel</name>
    <dbReference type="NCBI Taxonomy" id="42192"/>
    <lineage>
        <taxon>Eukaryota</taxon>
        <taxon>Metazoa</taxon>
        <taxon>Spiralia</taxon>
        <taxon>Lophotrochozoa</taxon>
        <taxon>Mollusca</taxon>
        <taxon>Bivalvia</taxon>
        <taxon>Autobranchia</taxon>
        <taxon>Pteriomorphia</taxon>
        <taxon>Mytilida</taxon>
        <taxon>Mytiloidea</taxon>
        <taxon>Mytilidae</taxon>
        <taxon>Mytilinae</taxon>
        <taxon>Mytilus</taxon>
    </lineage>
</organism>
<dbReference type="InterPro" id="IPR032675">
    <property type="entry name" value="LRR_dom_sf"/>
</dbReference>
<dbReference type="SUPFAM" id="SSF52200">
    <property type="entry name" value="Toll/Interleukin receptor TIR domain"/>
    <property type="match status" value="1"/>
</dbReference>
<accession>A0A6J8BST9</accession>
<dbReference type="AlphaFoldDB" id="A0A6J8BST9"/>
<evidence type="ECO:0000259" key="1">
    <source>
        <dbReference type="PROSITE" id="PS50104"/>
    </source>
</evidence>
<dbReference type="PROSITE" id="PS50104">
    <property type="entry name" value="TIR"/>
    <property type="match status" value="1"/>
</dbReference>
<dbReference type="EMBL" id="CACVKT020003887">
    <property type="protein sequence ID" value="CAC5386662.1"/>
    <property type="molecule type" value="Genomic_DNA"/>
</dbReference>
<protein>
    <recommendedName>
        <fullName evidence="1">TIR domain-containing protein</fullName>
    </recommendedName>
</protein>
<dbReference type="OrthoDB" id="6180257at2759"/>
<evidence type="ECO:0000313" key="3">
    <source>
        <dbReference type="Proteomes" id="UP000507470"/>
    </source>
</evidence>
<dbReference type="InterPro" id="IPR035897">
    <property type="entry name" value="Toll_tir_struct_dom_sf"/>
</dbReference>